<comment type="caution">
    <text evidence="2">The sequence shown here is derived from an EMBL/GenBank/DDBJ whole genome shotgun (WGS) entry which is preliminary data.</text>
</comment>
<name>A0AA35VZ29_9SAUR</name>
<dbReference type="Proteomes" id="UP001178461">
    <property type="component" value="Unassembled WGS sequence"/>
</dbReference>
<sequence>ATNQNKINNIVNLSQQALSPAEESVLSRGLSFCPAKSPHMIQFYGDLEAFFRRLRLKEYFQHTQQQDKSEQTTTSQHNTSQPTGEQQPPSQQNTDHQLPPKSVTQKGTPHGPLLMDAIPHWTCTLTASATESKQM</sequence>
<dbReference type="EMBL" id="CANTUW010000187">
    <property type="protein sequence ID" value="CAI7935256.1"/>
    <property type="molecule type" value="Genomic_DNA"/>
</dbReference>
<feature type="compositionally biased region" description="Basic and acidic residues" evidence="1">
    <location>
        <begin position="61"/>
        <end position="70"/>
    </location>
</feature>
<evidence type="ECO:0000313" key="2">
    <source>
        <dbReference type="EMBL" id="CAI7935256.1"/>
    </source>
</evidence>
<protein>
    <submittedName>
        <fullName evidence="2">Uncharacterized protein</fullName>
    </submittedName>
</protein>
<feature type="region of interest" description="Disordered" evidence="1">
    <location>
        <begin position="61"/>
        <end position="115"/>
    </location>
</feature>
<dbReference type="AlphaFoldDB" id="A0AA35VZ29"/>
<accession>A0AA35VZ29</accession>
<keyword evidence="3" id="KW-1185">Reference proteome</keyword>
<evidence type="ECO:0000256" key="1">
    <source>
        <dbReference type="SAM" id="MobiDB-lite"/>
    </source>
</evidence>
<proteinExistence type="predicted"/>
<reference evidence="2" key="1">
    <citation type="submission" date="2022-12" db="EMBL/GenBank/DDBJ databases">
        <authorList>
            <person name="Alioto T."/>
            <person name="Alioto T."/>
            <person name="Gomez Garrido J."/>
        </authorList>
    </citation>
    <scope>NUCLEOTIDE SEQUENCE</scope>
</reference>
<feature type="non-terminal residue" evidence="2">
    <location>
        <position position="1"/>
    </location>
</feature>
<feature type="compositionally biased region" description="Polar residues" evidence="1">
    <location>
        <begin position="71"/>
        <end position="107"/>
    </location>
</feature>
<organism evidence="2 3">
    <name type="scientific">Podarcis lilfordi</name>
    <name type="common">Lilford's wall lizard</name>
    <dbReference type="NCBI Taxonomy" id="74358"/>
    <lineage>
        <taxon>Eukaryota</taxon>
        <taxon>Metazoa</taxon>
        <taxon>Chordata</taxon>
        <taxon>Craniata</taxon>
        <taxon>Vertebrata</taxon>
        <taxon>Euteleostomi</taxon>
        <taxon>Lepidosauria</taxon>
        <taxon>Squamata</taxon>
        <taxon>Bifurcata</taxon>
        <taxon>Unidentata</taxon>
        <taxon>Episquamata</taxon>
        <taxon>Laterata</taxon>
        <taxon>Lacertibaenia</taxon>
        <taxon>Lacertidae</taxon>
        <taxon>Podarcis</taxon>
    </lineage>
</organism>
<gene>
    <name evidence="2" type="ORF">PODLI_1B041955</name>
</gene>
<evidence type="ECO:0000313" key="3">
    <source>
        <dbReference type="Proteomes" id="UP001178461"/>
    </source>
</evidence>